<dbReference type="HOGENOM" id="CLU_2084704_0_0_1"/>
<dbReference type="VEuPathDB" id="FungiDB:CH63R_10277"/>
<name>H1V064_COLHI</name>
<proteinExistence type="predicted"/>
<feature type="region of interest" description="Disordered" evidence="1">
    <location>
        <begin position="80"/>
        <end position="117"/>
    </location>
</feature>
<dbReference type="AlphaFoldDB" id="H1V064"/>
<evidence type="ECO:0000313" key="3">
    <source>
        <dbReference type="Proteomes" id="UP000007174"/>
    </source>
</evidence>
<dbReference type="EMBL" id="CACQ02000828">
    <property type="protein sequence ID" value="CCF33615.1"/>
    <property type="molecule type" value="Genomic_DNA"/>
</dbReference>
<dbReference type="Proteomes" id="UP000007174">
    <property type="component" value="Unassembled WGS sequence"/>
</dbReference>
<evidence type="ECO:0000256" key="1">
    <source>
        <dbReference type="SAM" id="MobiDB-lite"/>
    </source>
</evidence>
<gene>
    <name evidence="2" type="ORF">CH063_05771</name>
</gene>
<sequence length="117" mass="13162">MPGTRMLTRRRADKKTRCPILILLLFSQPRRGLAMISIPRSQSTTKLPAGSEGCVSREAATRVRLRLGTFFDSRAQKSMLEAEPHNPDLSPSCNPLHRDSLSRDFATVGKNRPRNNF</sequence>
<reference evidence="3" key="1">
    <citation type="journal article" date="2012" name="Nat. Genet.">
        <title>Lifestyle transitions in plant pathogenic Colletotrichum fungi deciphered by genome and transcriptome analyses.</title>
        <authorList>
            <person name="O'Connell R.J."/>
            <person name="Thon M.R."/>
            <person name="Hacquard S."/>
            <person name="Amyotte S.G."/>
            <person name="Kleemann J."/>
            <person name="Torres M.F."/>
            <person name="Damm U."/>
            <person name="Buiate E.A."/>
            <person name="Epstein L."/>
            <person name="Alkan N."/>
            <person name="Altmueller J."/>
            <person name="Alvarado-Balderrama L."/>
            <person name="Bauser C.A."/>
            <person name="Becker C."/>
            <person name="Birren B.W."/>
            <person name="Chen Z."/>
            <person name="Choi J."/>
            <person name="Crouch J.A."/>
            <person name="Duvick J.P."/>
            <person name="Farman M.A."/>
            <person name="Gan P."/>
            <person name="Heiman D."/>
            <person name="Henrissat B."/>
            <person name="Howard R.J."/>
            <person name="Kabbage M."/>
            <person name="Koch C."/>
            <person name="Kracher B."/>
            <person name="Kubo Y."/>
            <person name="Law A.D."/>
            <person name="Lebrun M.-H."/>
            <person name="Lee Y.-H."/>
            <person name="Miyara I."/>
            <person name="Moore N."/>
            <person name="Neumann U."/>
            <person name="Nordstroem K."/>
            <person name="Panaccione D.G."/>
            <person name="Panstruga R."/>
            <person name="Place M."/>
            <person name="Proctor R.H."/>
            <person name="Prusky D."/>
            <person name="Rech G."/>
            <person name="Reinhardt R."/>
            <person name="Rollins J.A."/>
            <person name="Rounsley S."/>
            <person name="Schardl C.L."/>
            <person name="Schwartz D.C."/>
            <person name="Shenoy N."/>
            <person name="Shirasu K."/>
            <person name="Sikhakolli U.R."/>
            <person name="Stueber K."/>
            <person name="Sukno S.A."/>
            <person name="Sweigard J.A."/>
            <person name="Takano Y."/>
            <person name="Takahara H."/>
            <person name="Trail F."/>
            <person name="van der Does H.C."/>
            <person name="Voll L.M."/>
            <person name="Will I."/>
            <person name="Young S."/>
            <person name="Zeng Q."/>
            <person name="Zhang J."/>
            <person name="Zhou S."/>
            <person name="Dickman M.B."/>
            <person name="Schulze-Lefert P."/>
            <person name="Ver Loren van Themaat E."/>
            <person name="Ma L.-J."/>
            <person name="Vaillancourt L.J."/>
        </authorList>
    </citation>
    <scope>NUCLEOTIDE SEQUENCE [LARGE SCALE GENOMIC DNA]</scope>
    <source>
        <strain evidence="3">IMI 349063</strain>
    </source>
</reference>
<accession>H1V064</accession>
<protein>
    <submittedName>
        <fullName evidence="2">Uncharacterized protein</fullName>
    </submittedName>
</protein>
<evidence type="ECO:0000313" key="2">
    <source>
        <dbReference type="EMBL" id="CCF33615.1"/>
    </source>
</evidence>
<organism evidence="2 3">
    <name type="scientific">Colletotrichum higginsianum (strain IMI 349063)</name>
    <name type="common">Crucifer anthracnose fungus</name>
    <dbReference type="NCBI Taxonomy" id="759273"/>
    <lineage>
        <taxon>Eukaryota</taxon>
        <taxon>Fungi</taxon>
        <taxon>Dikarya</taxon>
        <taxon>Ascomycota</taxon>
        <taxon>Pezizomycotina</taxon>
        <taxon>Sordariomycetes</taxon>
        <taxon>Hypocreomycetidae</taxon>
        <taxon>Glomerellales</taxon>
        <taxon>Glomerellaceae</taxon>
        <taxon>Colletotrichum</taxon>
        <taxon>Colletotrichum destructivum species complex</taxon>
    </lineage>
</organism>